<evidence type="ECO:0000256" key="5">
    <source>
        <dbReference type="ARBA" id="ARBA00023204"/>
    </source>
</evidence>
<evidence type="ECO:0000256" key="3">
    <source>
        <dbReference type="ARBA" id="ARBA00022763"/>
    </source>
</evidence>
<dbReference type="GO" id="GO:0006302">
    <property type="term" value="P:double-strand break repair"/>
    <property type="evidence" value="ECO:0007669"/>
    <property type="project" value="TreeGrafter"/>
</dbReference>
<feature type="compositionally biased region" description="Basic and acidic residues" evidence="8">
    <location>
        <begin position="278"/>
        <end position="289"/>
    </location>
</feature>
<evidence type="ECO:0000256" key="7">
    <source>
        <dbReference type="HAMAP-Rule" id="MF_00201"/>
    </source>
</evidence>
<proteinExistence type="inferred from homology"/>
<dbReference type="PANTHER" id="PTHR33991">
    <property type="entry name" value="DNA REPAIR PROTEIN RECO"/>
    <property type="match status" value="1"/>
</dbReference>
<dbReference type="AlphaFoldDB" id="A0A6J4UI95"/>
<dbReference type="SUPFAM" id="SSF50249">
    <property type="entry name" value="Nucleic acid-binding proteins"/>
    <property type="match status" value="1"/>
</dbReference>
<dbReference type="InterPro" id="IPR012340">
    <property type="entry name" value="NA-bd_OB-fold"/>
</dbReference>
<dbReference type="Pfam" id="PF11967">
    <property type="entry name" value="RecO_N"/>
    <property type="match status" value="1"/>
</dbReference>
<keyword evidence="3 7" id="KW-0227">DNA damage</keyword>
<feature type="domain" description="DNA replication/recombination mediator RecO N-terminal" evidence="9">
    <location>
        <begin position="20"/>
        <end position="95"/>
    </location>
</feature>
<dbReference type="InterPro" id="IPR042242">
    <property type="entry name" value="RecO_C"/>
</dbReference>
<dbReference type="SUPFAM" id="SSF57863">
    <property type="entry name" value="ArfGap/RecO-like zinc finger"/>
    <property type="match status" value="1"/>
</dbReference>
<dbReference type="InterPro" id="IPR037278">
    <property type="entry name" value="ARFGAP/RecO"/>
</dbReference>
<dbReference type="GO" id="GO:0043590">
    <property type="term" value="C:bacterial nucleoid"/>
    <property type="evidence" value="ECO:0007669"/>
    <property type="project" value="TreeGrafter"/>
</dbReference>
<dbReference type="GO" id="GO:0006310">
    <property type="term" value="P:DNA recombination"/>
    <property type="evidence" value="ECO:0007669"/>
    <property type="project" value="UniProtKB-UniRule"/>
</dbReference>
<comment type="function">
    <text evidence="7">Involved in DNA repair and RecF pathway recombination.</text>
</comment>
<organism evidence="10">
    <name type="scientific">uncultured Thermomicrobiales bacterium</name>
    <dbReference type="NCBI Taxonomy" id="1645740"/>
    <lineage>
        <taxon>Bacteria</taxon>
        <taxon>Pseudomonadati</taxon>
        <taxon>Thermomicrobiota</taxon>
        <taxon>Thermomicrobia</taxon>
        <taxon>Thermomicrobiales</taxon>
        <taxon>environmental samples</taxon>
    </lineage>
</organism>
<evidence type="ECO:0000256" key="4">
    <source>
        <dbReference type="ARBA" id="ARBA00023172"/>
    </source>
</evidence>
<keyword evidence="4 7" id="KW-0233">DNA recombination</keyword>
<dbReference type="Gene3D" id="1.20.1440.120">
    <property type="entry name" value="Recombination protein O, C-terminal domain"/>
    <property type="match status" value="1"/>
</dbReference>
<dbReference type="InterPro" id="IPR022572">
    <property type="entry name" value="DNA_rep/recomb_RecO_N"/>
</dbReference>
<evidence type="ECO:0000256" key="8">
    <source>
        <dbReference type="SAM" id="MobiDB-lite"/>
    </source>
</evidence>
<evidence type="ECO:0000256" key="2">
    <source>
        <dbReference type="ARBA" id="ARBA00021310"/>
    </source>
</evidence>
<name>A0A6J4UI95_9BACT</name>
<comment type="similarity">
    <text evidence="1 7">Belongs to the RecO family.</text>
</comment>
<dbReference type="HAMAP" id="MF_00201">
    <property type="entry name" value="RecO"/>
    <property type="match status" value="1"/>
</dbReference>
<dbReference type="NCBIfam" id="TIGR00613">
    <property type="entry name" value="reco"/>
    <property type="match status" value="1"/>
</dbReference>
<dbReference type="InterPro" id="IPR003717">
    <property type="entry name" value="RecO"/>
</dbReference>
<gene>
    <name evidence="7" type="primary">recO</name>
    <name evidence="10" type="ORF">AVDCRST_MAG70-968</name>
</gene>
<reference evidence="10" key="1">
    <citation type="submission" date="2020-02" db="EMBL/GenBank/DDBJ databases">
        <authorList>
            <person name="Meier V. D."/>
        </authorList>
    </citation>
    <scope>NUCLEOTIDE SEQUENCE</scope>
    <source>
        <strain evidence="10">AVDCRST_MAG70</strain>
    </source>
</reference>
<keyword evidence="5 7" id="KW-0234">DNA repair</keyword>
<protein>
    <recommendedName>
        <fullName evidence="2 7">DNA repair protein RecO</fullName>
    </recommendedName>
    <alternativeName>
        <fullName evidence="6 7">Recombination protein O</fullName>
    </alternativeName>
</protein>
<dbReference type="Gene3D" id="2.40.50.140">
    <property type="entry name" value="Nucleic acid-binding proteins"/>
    <property type="match status" value="1"/>
</dbReference>
<accession>A0A6J4UI95</accession>
<evidence type="ECO:0000256" key="1">
    <source>
        <dbReference type="ARBA" id="ARBA00007452"/>
    </source>
</evidence>
<evidence type="ECO:0000313" key="10">
    <source>
        <dbReference type="EMBL" id="CAA9551573.1"/>
    </source>
</evidence>
<sequence>MHEPPIAPTPIRTPERPARLYQTEAIVLSRMALNEADRILTVFTPAHGKYRVIAKGARRPTSRLGPHLEYFTHARLHLSRGRELDVVTGAETIAPHLSLRTDLTAFGHASHMAEVILRLTEERQENAAAYHLLVKSLALLDEGVDPFAVTRHFELAAMTMLGYRPELYRCVECQRDLEAEPNPFVASRGGFLCPVCRHGTSSGPRLSVNAQKYLRTLDRHGLAAAVRLRVPETLREELEAFASSYLRHVAERDLHSLRVWHAVTDTPSSGPPTIPGLTDRDPDRGRTPG</sequence>
<dbReference type="Pfam" id="PF02565">
    <property type="entry name" value="RecO_C"/>
    <property type="match status" value="1"/>
</dbReference>
<dbReference type="PANTHER" id="PTHR33991:SF1">
    <property type="entry name" value="DNA REPAIR PROTEIN RECO"/>
    <property type="match status" value="1"/>
</dbReference>
<evidence type="ECO:0000256" key="6">
    <source>
        <dbReference type="ARBA" id="ARBA00033409"/>
    </source>
</evidence>
<feature type="region of interest" description="Disordered" evidence="8">
    <location>
        <begin position="263"/>
        <end position="289"/>
    </location>
</feature>
<evidence type="ECO:0000259" key="9">
    <source>
        <dbReference type="Pfam" id="PF11967"/>
    </source>
</evidence>
<dbReference type="EMBL" id="CADCWH010000150">
    <property type="protein sequence ID" value="CAA9551573.1"/>
    <property type="molecule type" value="Genomic_DNA"/>
</dbReference>